<evidence type="ECO:0000256" key="1">
    <source>
        <dbReference type="SAM" id="MobiDB-lite"/>
    </source>
</evidence>
<gene>
    <name evidence="2" type="ORF">EVAR_40956_1</name>
</gene>
<comment type="caution">
    <text evidence="2">The sequence shown here is derived from an EMBL/GenBank/DDBJ whole genome shotgun (WGS) entry which is preliminary data.</text>
</comment>
<reference evidence="2 3" key="1">
    <citation type="journal article" date="2019" name="Commun. Biol.">
        <title>The bagworm genome reveals a unique fibroin gene that provides high tensile strength.</title>
        <authorList>
            <person name="Kono N."/>
            <person name="Nakamura H."/>
            <person name="Ohtoshi R."/>
            <person name="Tomita M."/>
            <person name="Numata K."/>
            <person name="Arakawa K."/>
        </authorList>
    </citation>
    <scope>NUCLEOTIDE SEQUENCE [LARGE SCALE GENOMIC DNA]</scope>
</reference>
<dbReference type="Proteomes" id="UP000299102">
    <property type="component" value="Unassembled WGS sequence"/>
</dbReference>
<protein>
    <submittedName>
        <fullName evidence="2">Uncharacterized protein</fullName>
    </submittedName>
</protein>
<proteinExistence type="predicted"/>
<name>A0A4C1X3S4_EUMVA</name>
<dbReference type="AlphaFoldDB" id="A0A4C1X3S4"/>
<sequence>MMDLIDDGRAARAPAARGRGNWRVQRETRPPPRAPPAPPRVPYREQGRRPLRVCTSIGKSRERDDSIYSCTNETNESELRREFDNRRRLKARSFHDPGGGARGGAAISSGFDVPDAGRGSPEARATPRDRDTRADRLLHRVRLRCLILYSRGGHSTAAASLCPVTVRFPAIALRRC</sequence>
<feature type="region of interest" description="Disordered" evidence="1">
    <location>
        <begin position="1"/>
        <end position="53"/>
    </location>
</feature>
<accession>A0A4C1X3S4</accession>
<feature type="compositionally biased region" description="Basic and acidic residues" evidence="1">
    <location>
        <begin position="1"/>
        <end position="10"/>
    </location>
</feature>
<keyword evidence="3" id="KW-1185">Reference proteome</keyword>
<evidence type="ECO:0000313" key="2">
    <source>
        <dbReference type="EMBL" id="GBP58386.1"/>
    </source>
</evidence>
<organism evidence="2 3">
    <name type="scientific">Eumeta variegata</name>
    <name type="common">Bagworm moth</name>
    <name type="synonym">Eumeta japonica</name>
    <dbReference type="NCBI Taxonomy" id="151549"/>
    <lineage>
        <taxon>Eukaryota</taxon>
        <taxon>Metazoa</taxon>
        <taxon>Ecdysozoa</taxon>
        <taxon>Arthropoda</taxon>
        <taxon>Hexapoda</taxon>
        <taxon>Insecta</taxon>
        <taxon>Pterygota</taxon>
        <taxon>Neoptera</taxon>
        <taxon>Endopterygota</taxon>
        <taxon>Lepidoptera</taxon>
        <taxon>Glossata</taxon>
        <taxon>Ditrysia</taxon>
        <taxon>Tineoidea</taxon>
        <taxon>Psychidae</taxon>
        <taxon>Oiketicinae</taxon>
        <taxon>Eumeta</taxon>
    </lineage>
</organism>
<feature type="compositionally biased region" description="Pro residues" evidence="1">
    <location>
        <begin position="31"/>
        <end position="41"/>
    </location>
</feature>
<dbReference type="EMBL" id="BGZK01000733">
    <property type="protein sequence ID" value="GBP58386.1"/>
    <property type="molecule type" value="Genomic_DNA"/>
</dbReference>
<evidence type="ECO:0000313" key="3">
    <source>
        <dbReference type="Proteomes" id="UP000299102"/>
    </source>
</evidence>
<feature type="region of interest" description="Disordered" evidence="1">
    <location>
        <begin position="90"/>
        <end position="133"/>
    </location>
</feature>